<protein>
    <recommendedName>
        <fullName evidence="16">Histone deacetylase 8</fullName>
        <ecNumber evidence="6">3.5.1.98</ecNumber>
    </recommendedName>
    <alternativeName>
        <fullName evidence="17">Protein deacetylase HDAC8</fullName>
    </alternativeName>
    <alternativeName>
        <fullName evidence="18">Protein decrotonylase HDAC8</fullName>
    </alternativeName>
</protein>
<evidence type="ECO:0000256" key="20">
    <source>
        <dbReference type="ARBA" id="ARBA00049193"/>
    </source>
</evidence>
<dbReference type="InterPro" id="IPR000286">
    <property type="entry name" value="HDACs"/>
</dbReference>
<dbReference type="InterPro" id="IPR023696">
    <property type="entry name" value="Ureohydrolase_dom_sf"/>
</dbReference>
<evidence type="ECO:0000256" key="2">
    <source>
        <dbReference type="ARBA" id="ARBA00004123"/>
    </source>
</evidence>
<proteinExistence type="inferred from homology"/>
<comment type="catalytic activity">
    <reaction evidence="21">
        <text>N(6)-acetyl-L-lysyl-[histone] + H2O = L-lysyl-[histone] + acetate</text>
        <dbReference type="Rhea" id="RHEA:58196"/>
        <dbReference type="Rhea" id="RHEA-COMP:9845"/>
        <dbReference type="Rhea" id="RHEA-COMP:11338"/>
        <dbReference type="ChEBI" id="CHEBI:15377"/>
        <dbReference type="ChEBI" id="CHEBI:29969"/>
        <dbReference type="ChEBI" id="CHEBI:30089"/>
        <dbReference type="ChEBI" id="CHEBI:61930"/>
        <dbReference type="EC" id="3.5.1.98"/>
    </reaction>
    <physiologicalReaction direction="left-to-right" evidence="21">
        <dbReference type="Rhea" id="RHEA:58197"/>
    </physiologicalReaction>
</comment>
<evidence type="ECO:0000256" key="13">
    <source>
        <dbReference type="ARBA" id="ARBA00023015"/>
    </source>
</evidence>
<evidence type="ECO:0000256" key="10">
    <source>
        <dbReference type="ARBA" id="ARBA00022723"/>
    </source>
</evidence>
<keyword evidence="9" id="KW-0678">Repressor</keyword>
<dbReference type="EMBL" id="OV121138">
    <property type="protein sequence ID" value="CAH0561320.1"/>
    <property type="molecule type" value="Genomic_DNA"/>
</dbReference>
<dbReference type="PANTHER" id="PTHR10625:SF14">
    <property type="entry name" value="HISTONE DEACETYLASE 8"/>
    <property type="match status" value="1"/>
</dbReference>
<feature type="binding site" evidence="23">
    <location>
        <position position="97"/>
    </location>
    <ligand>
        <name>substrate</name>
    </ligand>
</feature>
<evidence type="ECO:0000256" key="21">
    <source>
        <dbReference type="ARBA" id="ARBA00049416"/>
    </source>
</evidence>
<keyword evidence="7" id="KW-0158">Chromosome</keyword>
<gene>
    <name evidence="26" type="ORF">MELIAE_LOCUS10883</name>
</gene>
<keyword evidence="14" id="KW-0804">Transcription</keyword>
<feature type="binding site" evidence="24">
    <location>
        <position position="174"/>
    </location>
    <ligand>
        <name>a divalent metal cation</name>
        <dbReference type="ChEBI" id="CHEBI:60240"/>
    </ligand>
</feature>
<sequence length="374" mass="42319">MSIIEGKVAYIFSGELVRQCNRLPTMKNRASIVQDLITSYKLLYNDNMAVVLSEKATEEELKLFHSTSFVEFMKKINDLEDFEDFDEEQVEFGLGYDCPILENMFDFARVVAGGSLTAAKLLAAKKCRTAINWFGGWHHAQRDSAEGFCYVNDIVIAIQKLSEVFDKILYVDLDVHHGNGVQNAFEMSKKILTLSFHKLIPGFYPGTGNLDDIGSNKGKYYSINVPYLSGISHNTYLILFDEIFAKIVKKFKPQCLVIQCGADTLRGDPIGEGNLTLKTMGECVKKIMDCKLPTLYLGGGGYNFPNTARLWAYLTSLILKCDLDDDIPDSCDYFTQFVPTYELHIDPSLQKDENKNNYVEHVIKTVESYCEFIC</sequence>
<dbReference type="InterPro" id="IPR023801">
    <property type="entry name" value="His_deacetylse_dom"/>
</dbReference>
<keyword evidence="10 24" id="KW-0479">Metal-binding</keyword>
<evidence type="ECO:0000259" key="25">
    <source>
        <dbReference type="Pfam" id="PF00850"/>
    </source>
</evidence>
<dbReference type="PIRSF" id="PIRSF037913">
    <property type="entry name" value="His_deacetylse_1"/>
    <property type="match status" value="1"/>
</dbReference>
<dbReference type="Gene3D" id="3.40.800.20">
    <property type="entry name" value="Histone deacetylase domain"/>
    <property type="match status" value="1"/>
</dbReference>
<feature type="binding site" evidence="23">
    <location>
        <position position="302"/>
    </location>
    <ligand>
        <name>substrate</name>
    </ligand>
</feature>
<evidence type="ECO:0000256" key="1">
    <source>
        <dbReference type="ARBA" id="ARBA00001968"/>
    </source>
</evidence>
<feature type="binding site" evidence="24">
    <location>
        <position position="263"/>
    </location>
    <ligand>
        <name>a divalent metal cation</name>
        <dbReference type="ChEBI" id="CHEBI:60240"/>
    </ligand>
</feature>
<evidence type="ECO:0000256" key="3">
    <source>
        <dbReference type="ARBA" id="ARBA00004286"/>
    </source>
</evidence>
<evidence type="ECO:0000313" key="27">
    <source>
        <dbReference type="Proteomes" id="UP001154078"/>
    </source>
</evidence>
<dbReference type="InterPro" id="IPR037138">
    <property type="entry name" value="His_deacetylse_dom_sf"/>
</dbReference>
<evidence type="ECO:0000256" key="19">
    <source>
        <dbReference type="ARBA" id="ARBA00049136"/>
    </source>
</evidence>
<name>A0A9P0BDV5_BRAAE</name>
<dbReference type="GO" id="GO:0005634">
    <property type="term" value="C:nucleus"/>
    <property type="evidence" value="ECO:0007669"/>
    <property type="project" value="UniProtKB-SubCell"/>
</dbReference>
<accession>A0A9P0BDV5</accession>
<dbReference type="PANTHER" id="PTHR10625">
    <property type="entry name" value="HISTONE DEACETYLASE HDAC1-RELATED"/>
    <property type="match status" value="1"/>
</dbReference>
<evidence type="ECO:0000256" key="8">
    <source>
        <dbReference type="ARBA" id="ARBA00022490"/>
    </source>
</evidence>
<evidence type="ECO:0000256" key="6">
    <source>
        <dbReference type="ARBA" id="ARBA00012111"/>
    </source>
</evidence>
<comment type="catalytic activity">
    <reaction evidence="19">
        <text>N(6)-acetyl-L-lysyl-[protein] + H2O = L-lysyl-[protein] + acetate</text>
        <dbReference type="Rhea" id="RHEA:58108"/>
        <dbReference type="Rhea" id="RHEA-COMP:9752"/>
        <dbReference type="Rhea" id="RHEA-COMP:10731"/>
        <dbReference type="ChEBI" id="CHEBI:15377"/>
        <dbReference type="ChEBI" id="CHEBI:29969"/>
        <dbReference type="ChEBI" id="CHEBI:30089"/>
        <dbReference type="ChEBI" id="CHEBI:61930"/>
    </reaction>
    <physiologicalReaction direction="left-to-right" evidence="19">
        <dbReference type="Rhea" id="RHEA:58109"/>
    </physiologicalReaction>
</comment>
<keyword evidence="12" id="KW-0156">Chromatin regulator</keyword>
<evidence type="ECO:0000256" key="15">
    <source>
        <dbReference type="ARBA" id="ARBA00023242"/>
    </source>
</evidence>
<keyword evidence="15" id="KW-0539">Nucleus</keyword>
<evidence type="ECO:0000256" key="4">
    <source>
        <dbReference type="ARBA" id="ARBA00004496"/>
    </source>
</evidence>
<evidence type="ECO:0000256" key="17">
    <source>
        <dbReference type="ARBA" id="ARBA00041964"/>
    </source>
</evidence>
<comment type="cofactor">
    <cofactor evidence="1">
        <name>a divalent metal cation</name>
        <dbReference type="ChEBI" id="CHEBI:60240"/>
    </cofactor>
</comment>
<comment type="subcellular location">
    <subcellularLocation>
        <location evidence="3">Chromosome</location>
    </subcellularLocation>
    <subcellularLocation>
        <location evidence="4">Cytoplasm</location>
    </subcellularLocation>
    <subcellularLocation>
        <location evidence="2">Nucleus</location>
    </subcellularLocation>
</comment>
<evidence type="ECO:0000256" key="18">
    <source>
        <dbReference type="ARBA" id="ARBA00042783"/>
    </source>
</evidence>
<dbReference type="Pfam" id="PF00850">
    <property type="entry name" value="Hist_deacetyl"/>
    <property type="match status" value="1"/>
</dbReference>
<keyword evidence="13" id="KW-0805">Transcription regulation</keyword>
<evidence type="ECO:0000256" key="11">
    <source>
        <dbReference type="ARBA" id="ARBA00022801"/>
    </source>
</evidence>
<evidence type="ECO:0000256" key="7">
    <source>
        <dbReference type="ARBA" id="ARBA00022454"/>
    </source>
</evidence>
<dbReference type="SUPFAM" id="SSF52768">
    <property type="entry name" value="Arginase/deacetylase"/>
    <property type="match status" value="1"/>
</dbReference>
<dbReference type="GO" id="GO:0031507">
    <property type="term" value="P:heterochromatin formation"/>
    <property type="evidence" value="ECO:0007669"/>
    <property type="project" value="TreeGrafter"/>
</dbReference>
<evidence type="ECO:0000256" key="23">
    <source>
        <dbReference type="PIRSR" id="PIRSR037913-2"/>
    </source>
</evidence>
<feature type="binding site" evidence="24">
    <location>
        <position position="176"/>
    </location>
    <ligand>
        <name>a divalent metal cation</name>
        <dbReference type="ChEBI" id="CHEBI:60240"/>
    </ligand>
</feature>
<keyword evidence="11" id="KW-0378">Hydrolase</keyword>
<feature type="domain" description="Histone deacetylase" evidence="25">
    <location>
        <begin position="26"/>
        <end position="316"/>
    </location>
</feature>
<organism evidence="26 27">
    <name type="scientific">Brassicogethes aeneus</name>
    <name type="common">Rape pollen beetle</name>
    <name type="synonym">Meligethes aeneus</name>
    <dbReference type="NCBI Taxonomy" id="1431903"/>
    <lineage>
        <taxon>Eukaryota</taxon>
        <taxon>Metazoa</taxon>
        <taxon>Ecdysozoa</taxon>
        <taxon>Arthropoda</taxon>
        <taxon>Hexapoda</taxon>
        <taxon>Insecta</taxon>
        <taxon>Pterygota</taxon>
        <taxon>Neoptera</taxon>
        <taxon>Endopterygota</taxon>
        <taxon>Coleoptera</taxon>
        <taxon>Polyphaga</taxon>
        <taxon>Cucujiformia</taxon>
        <taxon>Nitidulidae</taxon>
        <taxon>Meligethinae</taxon>
        <taxon>Brassicogethes</taxon>
    </lineage>
</organism>
<feature type="active site" description="Proton acceptor" evidence="22">
    <location>
        <position position="139"/>
    </location>
</feature>
<dbReference type="EC" id="3.5.1.98" evidence="6"/>
<dbReference type="OrthoDB" id="73273at2759"/>
<feature type="binding site" evidence="23">
    <location>
        <position position="147"/>
    </location>
    <ligand>
        <name>substrate</name>
    </ligand>
</feature>
<dbReference type="GO" id="GO:0141221">
    <property type="term" value="F:histone deacetylase activity, hydrolytic mechanism"/>
    <property type="evidence" value="ECO:0007669"/>
    <property type="project" value="UniProtKB-EC"/>
</dbReference>
<keyword evidence="8" id="KW-0963">Cytoplasm</keyword>
<dbReference type="GO" id="GO:0005694">
    <property type="term" value="C:chromosome"/>
    <property type="evidence" value="ECO:0007669"/>
    <property type="project" value="UniProtKB-SubCell"/>
</dbReference>
<evidence type="ECO:0000256" key="16">
    <source>
        <dbReference type="ARBA" id="ARBA00040347"/>
    </source>
</evidence>
<dbReference type="AlphaFoldDB" id="A0A9P0BDV5"/>
<evidence type="ECO:0000256" key="14">
    <source>
        <dbReference type="ARBA" id="ARBA00023163"/>
    </source>
</evidence>
<evidence type="ECO:0000256" key="12">
    <source>
        <dbReference type="ARBA" id="ARBA00022853"/>
    </source>
</evidence>
<dbReference type="GO" id="GO:0046872">
    <property type="term" value="F:metal ion binding"/>
    <property type="evidence" value="ECO:0007669"/>
    <property type="project" value="UniProtKB-KW"/>
</dbReference>
<comment type="similarity">
    <text evidence="5">Belongs to the histone deacetylase family. HD type 1 subfamily.</text>
</comment>
<dbReference type="PRINTS" id="PR01270">
    <property type="entry name" value="HDASUPER"/>
</dbReference>
<keyword evidence="27" id="KW-1185">Reference proteome</keyword>
<evidence type="ECO:0000256" key="24">
    <source>
        <dbReference type="PIRSR" id="PIRSR037913-3"/>
    </source>
</evidence>
<evidence type="ECO:0000256" key="5">
    <source>
        <dbReference type="ARBA" id="ARBA00006457"/>
    </source>
</evidence>
<evidence type="ECO:0000256" key="22">
    <source>
        <dbReference type="PIRSR" id="PIRSR037913-1"/>
    </source>
</evidence>
<evidence type="ECO:0000313" key="26">
    <source>
        <dbReference type="EMBL" id="CAH0561320.1"/>
    </source>
</evidence>
<dbReference type="GO" id="GO:0005737">
    <property type="term" value="C:cytoplasm"/>
    <property type="evidence" value="ECO:0007669"/>
    <property type="project" value="UniProtKB-SubCell"/>
</dbReference>
<dbReference type="InterPro" id="IPR003084">
    <property type="entry name" value="HDAC_I/II"/>
</dbReference>
<comment type="catalytic activity">
    <reaction evidence="20">
        <text>N(6)-(2E)-butenoyl-L-lysyl-[protein] + H2O = (2E)-2-butenoate + L-lysyl-[protein]</text>
        <dbReference type="Rhea" id="RHEA:69172"/>
        <dbReference type="Rhea" id="RHEA-COMP:9752"/>
        <dbReference type="Rhea" id="RHEA-COMP:13707"/>
        <dbReference type="ChEBI" id="CHEBI:15377"/>
        <dbReference type="ChEBI" id="CHEBI:29969"/>
        <dbReference type="ChEBI" id="CHEBI:35899"/>
        <dbReference type="ChEBI" id="CHEBI:137954"/>
    </reaction>
    <physiologicalReaction direction="left-to-right" evidence="20">
        <dbReference type="Rhea" id="RHEA:69173"/>
    </physiologicalReaction>
</comment>
<dbReference type="Proteomes" id="UP001154078">
    <property type="component" value="Chromosome 7"/>
</dbReference>
<reference evidence="26" key="1">
    <citation type="submission" date="2021-12" db="EMBL/GenBank/DDBJ databases">
        <authorList>
            <person name="King R."/>
        </authorList>
    </citation>
    <scope>NUCLEOTIDE SEQUENCE</scope>
</reference>
<dbReference type="PRINTS" id="PR01271">
    <property type="entry name" value="HISDACETLASE"/>
</dbReference>
<evidence type="ECO:0000256" key="9">
    <source>
        <dbReference type="ARBA" id="ARBA00022491"/>
    </source>
</evidence>